<evidence type="ECO:0000256" key="1">
    <source>
        <dbReference type="SAM" id="MobiDB-lite"/>
    </source>
</evidence>
<feature type="compositionally biased region" description="Polar residues" evidence="1">
    <location>
        <begin position="8"/>
        <end position="24"/>
    </location>
</feature>
<keyword evidence="3" id="KW-1185">Reference proteome</keyword>
<feature type="region of interest" description="Disordered" evidence="1">
    <location>
        <begin position="1"/>
        <end position="52"/>
    </location>
</feature>
<dbReference type="Proteomes" id="UP000054618">
    <property type="component" value="Unassembled WGS sequence"/>
</dbReference>
<sequence length="52" mass="5863">MDDKKPVSVQNEEASSHHQGNYQTEKPGEITKKSQGPKGNQIPEPDQKKFNK</sequence>
<proteinExistence type="predicted"/>
<reference evidence="2 3" key="1">
    <citation type="submission" date="2015-11" db="EMBL/GenBank/DDBJ databases">
        <title>Genomic analysis of 38 Legionella species identifies large and diverse effector repertoires.</title>
        <authorList>
            <person name="Burstein D."/>
            <person name="Amaro F."/>
            <person name="Zusman T."/>
            <person name="Lifshitz Z."/>
            <person name="Cohen O."/>
            <person name="Gilbert J.A."/>
            <person name="Pupko T."/>
            <person name="Shuman H.A."/>
            <person name="Segal G."/>
        </authorList>
    </citation>
    <scope>NUCLEOTIDE SEQUENCE [LARGE SCALE GENOMIC DNA]</scope>
    <source>
        <strain evidence="2 3">CDC#1442-AUS-E</strain>
    </source>
</reference>
<protein>
    <submittedName>
        <fullName evidence="2">Uncharacterized protein</fullName>
    </submittedName>
</protein>
<gene>
    <name evidence="2" type="ORF">Lqui_1595</name>
</gene>
<comment type="caution">
    <text evidence="2">The sequence shown here is derived from an EMBL/GenBank/DDBJ whole genome shotgun (WGS) entry which is preliminary data.</text>
</comment>
<name>A0A0W0Y140_9GAMM</name>
<organism evidence="2 3">
    <name type="scientific">Legionella quinlivanii</name>
    <dbReference type="NCBI Taxonomy" id="45073"/>
    <lineage>
        <taxon>Bacteria</taxon>
        <taxon>Pseudomonadati</taxon>
        <taxon>Pseudomonadota</taxon>
        <taxon>Gammaproteobacteria</taxon>
        <taxon>Legionellales</taxon>
        <taxon>Legionellaceae</taxon>
        <taxon>Legionella</taxon>
    </lineage>
</organism>
<dbReference type="AlphaFoldDB" id="A0A0W0Y140"/>
<evidence type="ECO:0000313" key="3">
    <source>
        <dbReference type="Proteomes" id="UP000054618"/>
    </source>
</evidence>
<evidence type="ECO:0000313" key="2">
    <source>
        <dbReference type="EMBL" id="KTD50270.1"/>
    </source>
</evidence>
<dbReference type="EMBL" id="LNYS01000008">
    <property type="protein sequence ID" value="KTD50270.1"/>
    <property type="molecule type" value="Genomic_DNA"/>
</dbReference>
<dbReference type="PATRIC" id="fig|45073.5.peg.1686"/>
<dbReference type="RefSeq" id="WP_157072296.1">
    <property type="nucleotide sequence ID" value="NZ_CAAAIK010000001.1"/>
</dbReference>
<accession>A0A0W0Y140</accession>